<gene>
    <name evidence="1" type="ORF">EXIGLDRAFT_839203</name>
</gene>
<dbReference type="OrthoDB" id="3327608at2759"/>
<evidence type="ECO:0000313" key="2">
    <source>
        <dbReference type="Proteomes" id="UP000077266"/>
    </source>
</evidence>
<organism evidence="1 2">
    <name type="scientific">Exidia glandulosa HHB12029</name>
    <dbReference type="NCBI Taxonomy" id="1314781"/>
    <lineage>
        <taxon>Eukaryota</taxon>
        <taxon>Fungi</taxon>
        <taxon>Dikarya</taxon>
        <taxon>Basidiomycota</taxon>
        <taxon>Agaricomycotina</taxon>
        <taxon>Agaricomycetes</taxon>
        <taxon>Auriculariales</taxon>
        <taxon>Exidiaceae</taxon>
        <taxon>Exidia</taxon>
    </lineage>
</organism>
<reference evidence="1 2" key="1">
    <citation type="journal article" date="2016" name="Mol. Biol. Evol.">
        <title>Comparative Genomics of Early-Diverging Mushroom-Forming Fungi Provides Insights into the Origins of Lignocellulose Decay Capabilities.</title>
        <authorList>
            <person name="Nagy L.G."/>
            <person name="Riley R."/>
            <person name="Tritt A."/>
            <person name="Adam C."/>
            <person name="Daum C."/>
            <person name="Floudas D."/>
            <person name="Sun H."/>
            <person name="Yadav J.S."/>
            <person name="Pangilinan J."/>
            <person name="Larsson K.H."/>
            <person name="Matsuura K."/>
            <person name="Barry K."/>
            <person name="Labutti K."/>
            <person name="Kuo R."/>
            <person name="Ohm R.A."/>
            <person name="Bhattacharya S.S."/>
            <person name="Shirouzu T."/>
            <person name="Yoshinaga Y."/>
            <person name="Martin F.M."/>
            <person name="Grigoriev I.V."/>
            <person name="Hibbett D.S."/>
        </authorList>
    </citation>
    <scope>NUCLEOTIDE SEQUENCE [LARGE SCALE GENOMIC DNA]</scope>
    <source>
        <strain evidence="1 2">HHB12029</strain>
    </source>
</reference>
<dbReference type="AlphaFoldDB" id="A0A165F700"/>
<dbReference type="EMBL" id="KV426099">
    <property type="protein sequence ID" value="KZV88496.1"/>
    <property type="molecule type" value="Genomic_DNA"/>
</dbReference>
<keyword evidence="2" id="KW-1185">Reference proteome</keyword>
<protein>
    <recommendedName>
        <fullName evidence="3">F-box domain-containing protein</fullName>
    </recommendedName>
</protein>
<proteinExistence type="predicted"/>
<name>A0A165F700_EXIGL</name>
<dbReference type="InParanoid" id="A0A165F700"/>
<dbReference type="Proteomes" id="UP000077266">
    <property type="component" value="Unassembled WGS sequence"/>
</dbReference>
<sequence length="620" mass="68893">MRSSSRSISFVLQRVLLSRIAPALHLLVKKPRVPRAAAAVPPSATPGPAPAVPAPSRTSGLVLPFEVLARILDLGSFTLEELLPIRLVSHRWRAAAHAQSTYSRDIDYGPVREYAQGRAGWDDVAVKIPLDLLTSRLTCTTHPTRLSISTLTVFDPDVAQPIFALIGEQMHRLEQLHGVFNVEHLPLLWSALRKPAPILRSFSLKVRQIIRSTAGTTDDYYTRVVGVLITLPPDVFAGHAPHLEWLSLYDVALDRNPSVMYPALANVRTLVLSTGRDCVSPARMLSVCPLAEALQLVDPRYSAHCWAGDFSLDNNAEFTHARRLRTLALSCGNPHISVLTHVAHRDMPNLCIASPSQETIRLMFSHLEGKGPLVFSVAREPSNRRFFWSVNQLRGRRSRTIEIPEELPDSYPRVDFLTSCLPSAVAACITRLCVRASHIELMAGITGSWDAVELVKLDISISTSTSDDDNDAQAVLHCTVPALRCRFPALSLLMISWPDGPAPSAVEDWANWVTAAFFGPNPKATKRTAYATSVGFANLIMQDLAVAHEYTTHYHLWSNTDSKRPWGEYERVAEYLIRRLELQGDLSTPRKRKRVGAQLRKAYIDAPRSVVICNHDISRR</sequence>
<accession>A0A165F700</accession>
<evidence type="ECO:0000313" key="1">
    <source>
        <dbReference type="EMBL" id="KZV88496.1"/>
    </source>
</evidence>
<evidence type="ECO:0008006" key="3">
    <source>
        <dbReference type="Google" id="ProtNLM"/>
    </source>
</evidence>